<dbReference type="InterPro" id="IPR014284">
    <property type="entry name" value="RNA_pol_sigma-70_dom"/>
</dbReference>
<dbReference type="InterPro" id="IPR013324">
    <property type="entry name" value="RNA_pol_sigma_r3/r4-like"/>
</dbReference>
<dbReference type="NCBIfam" id="TIGR02937">
    <property type="entry name" value="sigma70-ECF"/>
    <property type="match status" value="1"/>
</dbReference>
<dbReference type="EMBL" id="JBHSIU010000039">
    <property type="protein sequence ID" value="MFC5001758.1"/>
    <property type="molecule type" value="Genomic_DNA"/>
</dbReference>
<dbReference type="InterPro" id="IPR007627">
    <property type="entry name" value="RNA_pol_sigma70_r2"/>
</dbReference>
<evidence type="ECO:0000256" key="3">
    <source>
        <dbReference type="ARBA" id="ARBA00023082"/>
    </source>
</evidence>
<protein>
    <submittedName>
        <fullName evidence="8">SigE family RNA polymerase sigma factor</fullName>
    </submittedName>
</protein>
<feature type="domain" description="RNA polymerase sigma factor 70 region 4 type 2" evidence="7">
    <location>
        <begin position="103"/>
        <end position="154"/>
    </location>
</feature>
<dbReference type="Proteomes" id="UP001595912">
    <property type="component" value="Unassembled WGS sequence"/>
</dbReference>
<dbReference type="SUPFAM" id="SSF88946">
    <property type="entry name" value="Sigma2 domain of RNA polymerase sigma factors"/>
    <property type="match status" value="1"/>
</dbReference>
<dbReference type="InterPro" id="IPR039425">
    <property type="entry name" value="RNA_pol_sigma-70-like"/>
</dbReference>
<keyword evidence="4" id="KW-0238">DNA-binding</keyword>
<reference evidence="9" key="1">
    <citation type="journal article" date="2019" name="Int. J. Syst. Evol. Microbiol.">
        <title>The Global Catalogue of Microorganisms (GCM) 10K type strain sequencing project: providing services to taxonomists for standard genome sequencing and annotation.</title>
        <authorList>
            <consortium name="The Broad Institute Genomics Platform"/>
            <consortium name="The Broad Institute Genome Sequencing Center for Infectious Disease"/>
            <person name="Wu L."/>
            <person name="Ma J."/>
        </authorList>
    </citation>
    <scope>NUCLEOTIDE SEQUENCE [LARGE SCALE GENOMIC DNA]</scope>
    <source>
        <strain evidence="9">CGMCC 4.7152</strain>
    </source>
</reference>
<comment type="caution">
    <text evidence="8">The sequence shown here is derived from an EMBL/GenBank/DDBJ whole genome shotgun (WGS) entry which is preliminary data.</text>
</comment>
<evidence type="ECO:0000256" key="2">
    <source>
        <dbReference type="ARBA" id="ARBA00023015"/>
    </source>
</evidence>
<dbReference type="RefSeq" id="WP_380119188.1">
    <property type="nucleotide sequence ID" value="NZ_JBHSIU010000039.1"/>
</dbReference>
<gene>
    <name evidence="8" type="ORF">ACFPIJ_28460</name>
</gene>
<dbReference type="Gene3D" id="1.10.10.10">
    <property type="entry name" value="Winged helix-like DNA-binding domain superfamily/Winged helix DNA-binding domain"/>
    <property type="match status" value="1"/>
</dbReference>
<dbReference type="Gene3D" id="1.10.1740.10">
    <property type="match status" value="1"/>
</dbReference>
<feature type="domain" description="RNA polymerase sigma-70 region 2" evidence="6">
    <location>
        <begin position="15"/>
        <end position="79"/>
    </location>
</feature>
<dbReference type="PANTHER" id="PTHR43133:SF50">
    <property type="entry name" value="ECF RNA POLYMERASE SIGMA FACTOR SIGM"/>
    <property type="match status" value="1"/>
</dbReference>
<sequence length="174" mass="19281">MGWKNSYEGLDVLVAERGSALLGTAVLLAGSRVAGEDLLQAALERLVRHWSRVRGDKEGYLRRTLYHLAVDQWRLRRRRPEVLAEVEPPGQPDGTDAVHLRHVLVQALATLPPRQRAVLVLRYWEQLSEAEAADVLGCSVGTVKSTASRGLARLRELTADWATEDVQAWNGAGK</sequence>
<evidence type="ECO:0000256" key="5">
    <source>
        <dbReference type="ARBA" id="ARBA00023163"/>
    </source>
</evidence>
<evidence type="ECO:0000256" key="4">
    <source>
        <dbReference type="ARBA" id="ARBA00023125"/>
    </source>
</evidence>
<evidence type="ECO:0000256" key="1">
    <source>
        <dbReference type="ARBA" id="ARBA00010641"/>
    </source>
</evidence>
<comment type="similarity">
    <text evidence="1">Belongs to the sigma-70 factor family. ECF subfamily.</text>
</comment>
<dbReference type="InterPro" id="IPR036388">
    <property type="entry name" value="WH-like_DNA-bd_sf"/>
</dbReference>
<keyword evidence="3" id="KW-0731">Sigma factor</keyword>
<evidence type="ECO:0000313" key="9">
    <source>
        <dbReference type="Proteomes" id="UP001595912"/>
    </source>
</evidence>
<dbReference type="SUPFAM" id="SSF88659">
    <property type="entry name" value="Sigma3 and sigma4 domains of RNA polymerase sigma factors"/>
    <property type="match status" value="1"/>
</dbReference>
<proteinExistence type="inferred from homology"/>
<evidence type="ECO:0000259" key="6">
    <source>
        <dbReference type="Pfam" id="PF04542"/>
    </source>
</evidence>
<name>A0ABV9W313_9ACTN</name>
<dbReference type="NCBIfam" id="TIGR02983">
    <property type="entry name" value="SigE-fam_strep"/>
    <property type="match status" value="1"/>
</dbReference>
<dbReference type="Pfam" id="PF04542">
    <property type="entry name" value="Sigma70_r2"/>
    <property type="match status" value="1"/>
</dbReference>
<evidence type="ECO:0000313" key="8">
    <source>
        <dbReference type="EMBL" id="MFC5001758.1"/>
    </source>
</evidence>
<dbReference type="CDD" id="cd06171">
    <property type="entry name" value="Sigma70_r4"/>
    <property type="match status" value="1"/>
</dbReference>
<dbReference type="Pfam" id="PF08281">
    <property type="entry name" value="Sigma70_r4_2"/>
    <property type="match status" value="1"/>
</dbReference>
<dbReference type="InterPro" id="IPR013325">
    <property type="entry name" value="RNA_pol_sigma_r2"/>
</dbReference>
<keyword evidence="9" id="KW-1185">Reference proteome</keyword>
<dbReference type="InterPro" id="IPR014325">
    <property type="entry name" value="RNA_pol_sigma-E_actinobac"/>
</dbReference>
<dbReference type="PANTHER" id="PTHR43133">
    <property type="entry name" value="RNA POLYMERASE ECF-TYPE SIGMA FACTO"/>
    <property type="match status" value="1"/>
</dbReference>
<accession>A0ABV9W313</accession>
<evidence type="ECO:0000259" key="7">
    <source>
        <dbReference type="Pfam" id="PF08281"/>
    </source>
</evidence>
<keyword evidence="2" id="KW-0805">Transcription regulation</keyword>
<keyword evidence="5" id="KW-0804">Transcription</keyword>
<dbReference type="InterPro" id="IPR013249">
    <property type="entry name" value="RNA_pol_sigma70_r4_t2"/>
</dbReference>
<organism evidence="8 9">
    <name type="scientific">Dactylosporangium cerinum</name>
    <dbReference type="NCBI Taxonomy" id="1434730"/>
    <lineage>
        <taxon>Bacteria</taxon>
        <taxon>Bacillati</taxon>
        <taxon>Actinomycetota</taxon>
        <taxon>Actinomycetes</taxon>
        <taxon>Micromonosporales</taxon>
        <taxon>Micromonosporaceae</taxon>
        <taxon>Dactylosporangium</taxon>
    </lineage>
</organism>